<gene>
    <name evidence="1" type="ORF">H920_20350</name>
</gene>
<protein>
    <submittedName>
        <fullName evidence="1">Uncharacterized protein</fullName>
    </submittedName>
</protein>
<keyword evidence="2" id="KW-1185">Reference proteome</keyword>
<accession>A0A091CKP4</accession>
<proteinExistence type="predicted"/>
<name>A0A091CKP4_FUKDA</name>
<evidence type="ECO:0000313" key="1">
    <source>
        <dbReference type="EMBL" id="KFO18262.1"/>
    </source>
</evidence>
<dbReference type="EMBL" id="KN125466">
    <property type="protein sequence ID" value="KFO18262.1"/>
    <property type="molecule type" value="Genomic_DNA"/>
</dbReference>
<sequence>MGGKEGPHPTGQRGSFLLRQPASSHSLSLLIQDVETVAEILSRVTCIQDRLSARFLTAVIGLTLPDNGLSPGSLPDILDSSSFMKACDLDVHFQTEHLPYCPTGASHLNAHPKLTPPSNSQPLLFLCTVTPHRSNADSDTPAEA</sequence>
<dbReference type="AlphaFoldDB" id="A0A091CKP4"/>
<reference evidence="1 2" key="1">
    <citation type="submission" date="2013-11" db="EMBL/GenBank/DDBJ databases">
        <title>The Damaraland mole rat (Fukomys damarensis) genome and evolution of African mole rats.</title>
        <authorList>
            <person name="Gladyshev V.N."/>
            <person name="Fang X."/>
        </authorList>
    </citation>
    <scope>NUCLEOTIDE SEQUENCE [LARGE SCALE GENOMIC DNA]</scope>
    <source>
        <tissue evidence="1">Liver</tissue>
    </source>
</reference>
<dbReference type="Proteomes" id="UP000028990">
    <property type="component" value="Unassembled WGS sequence"/>
</dbReference>
<organism evidence="1 2">
    <name type="scientific">Fukomys damarensis</name>
    <name type="common">Damaraland mole rat</name>
    <name type="synonym">Cryptomys damarensis</name>
    <dbReference type="NCBI Taxonomy" id="885580"/>
    <lineage>
        <taxon>Eukaryota</taxon>
        <taxon>Metazoa</taxon>
        <taxon>Chordata</taxon>
        <taxon>Craniata</taxon>
        <taxon>Vertebrata</taxon>
        <taxon>Euteleostomi</taxon>
        <taxon>Mammalia</taxon>
        <taxon>Eutheria</taxon>
        <taxon>Euarchontoglires</taxon>
        <taxon>Glires</taxon>
        <taxon>Rodentia</taxon>
        <taxon>Hystricomorpha</taxon>
        <taxon>Bathyergidae</taxon>
        <taxon>Fukomys</taxon>
    </lineage>
</organism>
<evidence type="ECO:0000313" key="2">
    <source>
        <dbReference type="Proteomes" id="UP000028990"/>
    </source>
</evidence>